<feature type="coiled-coil region" evidence="2">
    <location>
        <begin position="85"/>
        <end position="183"/>
    </location>
</feature>
<keyword evidence="5" id="KW-1185">Reference proteome</keyword>
<proteinExistence type="predicted"/>
<dbReference type="SUPFAM" id="SSF144284">
    <property type="entry name" value="Sec2 N-terminal region"/>
    <property type="match status" value="1"/>
</dbReference>
<feature type="domain" description="GDP/GTP exchange factor Sec2 N-terminal" evidence="3">
    <location>
        <begin position="86"/>
        <end position="185"/>
    </location>
</feature>
<accession>A0A8H7BQ64</accession>
<dbReference type="Pfam" id="PF25555">
    <property type="entry name" value="RAB3A-like_C"/>
    <property type="match status" value="1"/>
</dbReference>
<dbReference type="Gene3D" id="6.10.140.910">
    <property type="match status" value="1"/>
</dbReference>
<dbReference type="GO" id="GO:0070319">
    <property type="term" value="C:Golgi to plasma membrane transport vesicle"/>
    <property type="evidence" value="ECO:0007669"/>
    <property type="project" value="TreeGrafter"/>
</dbReference>
<dbReference type="Pfam" id="PF06428">
    <property type="entry name" value="Sec2p"/>
    <property type="match status" value="1"/>
</dbReference>
<dbReference type="PANTHER" id="PTHR14430">
    <property type="entry name" value="RABIN3-RELATED"/>
    <property type="match status" value="1"/>
</dbReference>
<dbReference type="GO" id="GO:0006887">
    <property type="term" value="P:exocytosis"/>
    <property type="evidence" value="ECO:0007669"/>
    <property type="project" value="TreeGrafter"/>
</dbReference>
<organism evidence="4 5">
    <name type="scientific">Apophysomyces ossiformis</name>
    <dbReference type="NCBI Taxonomy" id="679940"/>
    <lineage>
        <taxon>Eukaryota</taxon>
        <taxon>Fungi</taxon>
        <taxon>Fungi incertae sedis</taxon>
        <taxon>Mucoromycota</taxon>
        <taxon>Mucoromycotina</taxon>
        <taxon>Mucoromycetes</taxon>
        <taxon>Mucorales</taxon>
        <taxon>Mucorineae</taxon>
        <taxon>Mucoraceae</taxon>
        <taxon>Apophysomyces</taxon>
    </lineage>
</organism>
<evidence type="ECO:0000256" key="1">
    <source>
        <dbReference type="ARBA" id="ARBA00023054"/>
    </source>
</evidence>
<dbReference type="GO" id="GO:0051286">
    <property type="term" value="C:cell tip"/>
    <property type="evidence" value="ECO:0007669"/>
    <property type="project" value="TreeGrafter"/>
</dbReference>
<dbReference type="InterPro" id="IPR040351">
    <property type="entry name" value="RAB3IL/RAB3IP/Sec2"/>
</dbReference>
<evidence type="ECO:0000313" key="4">
    <source>
        <dbReference type="EMBL" id="KAF7728006.1"/>
    </source>
</evidence>
<dbReference type="OrthoDB" id="5560525at2759"/>
<comment type="caution">
    <text evidence="4">The sequence shown here is derived from an EMBL/GenBank/DDBJ whole genome shotgun (WGS) entry which is preliminary data.</text>
</comment>
<evidence type="ECO:0000313" key="5">
    <source>
        <dbReference type="Proteomes" id="UP000605846"/>
    </source>
</evidence>
<evidence type="ECO:0000259" key="3">
    <source>
        <dbReference type="Pfam" id="PF06428"/>
    </source>
</evidence>
<dbReference type="EMBL" id="JABAYA010000045">
    <property type="protein sequence ID" value="KAF7728006.1"/>
    <property type="molecule type" value="Genomic_DNA"/>
</dbReference>
<dbReference type="CDD" id="cd21044">
    <property type="entry name" value="Rab11BD_RAB3IP_like"/>
    <property type="match status" value="1"/>
</dbReference>
<dbReference type="InterPro" id="IPR009449">
    <property type="entry name" value="Sec2_N"/>
</dbReference>
<name>A0A8H7BQ64_9FUNG</name>
<evidence type="ECO:0000256" key="2">
    <source>
        <dbReference type="SAM" id="Coils"/>
    </source>
</evidence>
<reference evidence="4" key="1">
    <citation type="submission" date="2020-01" db="EMBL/GenBank/DDBJ databases">
        <title>Genome Sequencing of Three Apophysomyces-Like Fungal Strains Confirms a Novel Fungal Genus in the Mucoromycota with divergent Burkholderia-like Endosymbiotic Bacteria.</title>
        <authorList>
            <person name="Stajich J.E."/>
            <person name="Macias A.M."/>
            <person name="Carter-House D."/>
            <person name="Lovett B."/>
            <person name="Kasson L.R."/>
            <person name="Berry K."/>
            <person name="Grigoriev I."/>
            <person name="Chang Y."/>
            <person name="Spatafora J."/>
            <person name="Kasson M.T."/>
        </authorList>
    </citation>
    <scope>NUCLEOTIDE SEQUENCE</scope>
    <source>
        <strain evidence="4">NRRL A-21654</strain>
    </source>
</reference>
<dbReference type="PANTHER" id="PTHR14430:SF0">
    <property type="entry name" value="SEC2P DOMAIN-CONTAINING PROTEIN"/>
    <property type="match status" value="1"/>
</dbReference>
<dbReference type="GO" id="GO:0005085">
    <property type="term" value="F:guanyl-nucleotide exchange factor activity"/>
    <property type="evidence" value="ECO:0007669"/>
    <property type="project" value="InterPro"/>
</dbReference>
<sequence>MRWSAIIKSPWFPPNTQQKYYDDDNDQRDNFQMPTALQLPAVHIAPCRSASSLSLSPLPTSSLTPCTYQPAKDAGTIRQQLTPRITRQDDEIRALKEELTALNQKYTAQAEQLVRTEQTKMAMESELEELSGHLFEQANNMVRNARHDCQAMQQTIERLQAQLEQAQTQLDHEQSQLRELRARFESDPPMPCFAQKEMKGFMFDNYQVEQFRKFLIRVRTMPLPDVHRLPLVKQCLHEDVGPCLGPLKSKIALSKMVDCLVQQTCFIDRRYSHHANQAGSATCFACSRPSMFHFRLREHDKPWSIDRRCRDRLVTVCDFYAFIRNVHDGRYASRPVEDLFWELTRARLSMFWARSGVLIDKDLPSVPMPKSSEIEDRTE</sequence>
<gene>
    <name evidence="4" type="ORF">EC973_006771</name>
</gene>
<dbReference type="AlphaFoldDB" id="A0A8H7BQ64"/>
<protein>
    <recommendedName>
        <fullName evidence="3">GDP/GTP exchange factor Sec2 N-terminal domain-containing protein</fullName>
    </recommendedName>
</protein>
<dbReference type="Proteomes" id="UP000605846">
    <property type="component" value="Unassembled WGS sequence"/>
</dbReference>
<keyword evidence="1 2" id="KW-0175">Coiled coil</keyword>